<evidence type="ECO:0000256" key="5">
    <source>
        <dbReference type="ARBA" id="ARBA00022729"/>
    </source>
</evidence>
<dbReference type="GO" id="GO:0009277">
    <property type="term" value="C:fungal-type cell wall"/>
    <property type="evidence" value="ECO:0007669"/>
    <property type="project" value="TreeGrafter"/>
</dbReference>
<evidence type="ECO:0000256" key="13">
    <source>
        <dbReference type="SAM" id="MobiDB-lite"/>
    </source>
</evidence>
<comment type="function">
    <text evidence="8">Beta-glucosidases are one of a number of cellulolytic enzymes involved in the degradation of cellulosic biomass. Catalyzes the last step releasing glucose from the inhibitory cellobiose.</text>
</comment>
<keyword evidence="3" id="KW-0134">Cell wall</keyword>
<comment type="caution">
    <text evidence="14">The sequence shown here is derived from an EMBL/GenBank/DDBJ whole genome shotgun (WGS) entry which is preliminary data.</text>
</comment>
<keyword evidence="6 14" id="KW-0378">Hydrolase</keyword>
<comment type="similarity">
    <text evidence="2">Belongs to the glycosyl hydrolase 17 family.</text>
</comment>
<dbReference type="GO" id="GO:0009986">
    <property type="term" value="C:cell surface"/>
    <property type="evidence" value="ECO:0007669"/>
    <property type="project" value="TreeGrafter"/>
</dbReference>
<sequence>MKASIVAASAAFAGSVAASHNGHAGIHARRGTGGYLMPTAPVYEDVCTVYTTVYAYVSAMPSAVANSTVYVVPSPIKPSSSSSTPCTEEIYSSSTSSTAAPYTPSSSIKVYTPAPTPTKEAYTPPVYSAPVYSAPVYSAPSSPKPVHSAKPSKTPSYGGSGGRIVTKGEKWAITYTPYSTTGDCKSAGEVKGDIAKIAEMGFTTIRSYSTDCGVFENVVPACQEHGLKVIYGIFLEAGGAGGKGPFSNYANQQLEDIKKNAPKDSVAMVIVGNEALFNNYCTAEELGSYIDHVRDTLRGAGFPHDIAITTTETVAVWQTKGAALCSHIDVFTAQVHPFFTNSVSPYEAGDFAKSQLELAAAVCPEAAAKGKYISEIGWPKAGEANGVAVPGYNEQKIAIKSIMDKVGKEACLFSYQDDKWKAPGAFGVEQYFGCSDAL</sequence>
<gene>
    <name evidence="14" type="ORF">BCR34DRAFT_606459</name>
</gene>
<evidence type="ECO:0000313" key="14">
    <source>
        <dbReference type="EMBL" id="ORX99877.1"/>
    </source>
</evidence>
<evidence type="ECO:0000256" key="7">
    <source>
        <dbReference type="ARBA" id="ARBA00023295"/>
    </source>
</evidence>
<organism evidence="14 15">
    <name type="scientific">Clohesyomyces aquaticus</name>
    <dbReference type="NCBI Taxonomy" id="1231657"/>
    <lineage>
        <taxon>Eukaryota</taxon>
        <taxon>Fungi</taxon>
        <taxon>Dikarya</taxon>
        <taxon>Ascomycota</taxon>
        <taxon>Pezizomycotina</taxon>
        <taxon>Dothideomycetes</taxon>
        <taxon>Pleosporomycetidae</taxon>
        <taxon>Pleosporales</taxon>
        <taxon>Lindgomycetaceae</taxon>
        <taxon>Clohesyomyces</taxon>
    </lineage>
</organism>
<dbReference type="EMBL" id="MCFA01000191">
    <property type="protein sequence ID" value="ORX99877.1"/>
    <property type="molecule type" value="Genomic_DNA"/>
</dbReference>
<evidence type="ECO:0000256" key="9">
    <source>
        <dbReference type="ARBA" id="ARBA00039284"/>
    </source>
</evidence>
<reference evidence="14 15" key="1">
    <citation type="submission" date="2016-07" db="EMBL/GenBank/DDBJ databases">
        <title>Pervasive Adenine N6-methylation of Active Genes in Fungi.</title>
        <authorList>
            <consortium name="DOE Joint Genome Institute"/>
            <person name="Mondo S.J."/>
            <person name="Dannebaum R.O."/>
            <person name="Kuo R.C."/>
            <person name="Labutti K."/>
            <person name="Haridas S."/>
            <person name="Kuo A."/>
            <person name="Salamov A."/>
            <person name="Ahrendt S.R."/>
            <person name="Lipzen A."/>
            <person name="Sullivan W."/>
            <person name="Andreopoulos W.B."/>
            <person name="Clum A."/>
            <person name="Lindquist E."/>
            <person name="Daum C."/>
            <person name="Ramamoorthy G.K."/>
            <person name="Gryganskyi A."/>
            <person name="Culley D."/>
            <person name="Magnuson J.K."/>
            <person name="James T.Y."/>
            <person name="O'Malley M.A."/>
            <person name="Stajich J.E."/>
            <person name="Spatafora J.W."/>
            <person name="Visel A."/>
            <person name="Grigoriev I.V."/>
        </authorList>
    </citation>
    <scope>NUCLEOTIDE SEQUENCE [LARGE SCALE GENOMIC DNA]</scope>
    <source>
        <strain evidence="14 15">CBS 115471</strain>
    </source>
</reference>
<evidence type="ECO:0000256" key="11">
    <source>
        <dbReference type="ARBA" id="ARBA00041516"/>
    </source>
</evidence>
<comment type="subcellular location">
    <subcellularLocation>
        <location evidence="1">Secreted</location>
        <location evidence="1">Cell wall</location>
    </subcellularLocation>
</comment>
<evidence type="ECO:0000256" key="8">
    <source>
        <dbReference type="ARBA" id="ARBA00024983"/>
    </source>
</evidence>
<dbReference type="GO" id="GO:0042973">
    <property type="term" value="F:glucan endo-1,3-beta-D-glucosidase activity"/>
    <property type="evidence" value="ECO:0007669"/>
    <property type="project" value="TreeGrafter"/>
</dbReference>
<dbReference type="Proteomes" id="UP000193144">
    <property type="component" value="Unassembled WGS sequence"/>
</dbReference>
<dbReference type="InterPro" id="IPR017853">
    <property type="entry name" value="GH"/>
</dbReference>
<dbReference type="AlphaFoldDB" id="A0A1Y1YPC3"/>
<keyword evidence="5" id="KW-0732">Signal</keyword>
<evidence type="ECO:0000256" key="2">
    <source>
        <dbReference type="ARBA" id="ARBA00008773"/>
    </source>
</evidence>
<keyword evidence="7" id="KW-0326">Glycosidase</keyword>
<dbReference type="SUPFAM" id="SSF51445">
    <property type="entry name" value="(Trans)glycosidases"/>
    <property type="match status" value="1"/>
</dbReference>
<proteinExistence type="inferred from homology"/>
<feature type="region of interest" description="Disordered" evidence="13">
    <location>
        <begin position="142"/>
        <end position="161"/>
    </location>
</feature>
<dbReference type="OrthoDB" id="4082933at2759"/>
<dbReference type="InterPro" id="IPR050732">
    <property type="entry name" value="Beta-glucan_modifiers"/>
</dbReference>
<evidence type="ECO:0000256" key="10">
    <source>
        <dbReference type="ARBA" id="ARBA00041495"/>
    </source>
</evidence>
<dbReference type="PANTHER" id="PTHR16631">
    <property type="entry name" value="GLUCAN 1,3-BETA-GLUCOSIDASE"/>
    <property type="match status" value="1"/>
</dbReference>
<name>A0A1Y1YPC3_9PLEO</name>
<dbReference type="PANTHER" id="PTHR16631:SF24">
    <property type="entry name" value="FAMILY 17 GLUCOSIDASE SCW11-RELATED"/>
    <property type="match status" value="1"/>
</dbReference>
<keyword evidence="15" id="KW-1185">Reference proteome</keyword>
<accession>A0A1Y1YPC3</accession>
<evidence type="ECO:0000256" key="12">
    <source>
        <dbReference type="ARBA" id="ARBA00042762"/>
    </source>
</evidence>
<evidence type="ECO:0000256" key="6">
    <source>
        <dbReference type="ARBA" id="ARBA00022801"/>
    </source>
</evidence>
<evidence type="ECO:0000256" key="1">
    <source>
        <dbReference type="ARBA" id="ARBA00004191"/>
    </source>
</evidence>
<protein>
    <recommendedName>
        <fullName evidence="9">Probable beta-glucosidase btgE</fullName>
    </recommendedName>
    <alternativeName>
        <fullName evidence="10">Beta-D-glucoside glucohydrolase btgE</fullName>
    </alternativeName>
    <alternativeName>
        <fullName evidence="12">Cellobiase btgE</fullName>
    </alternativeName>
    <alternativeName>
        <fullName evidence="11">Gentiobiase btgE</fullName>
    </alternativeName>
</protein>
<evidence type="ECO:0000256" key="3">
    <source>
        <dbReference type="ARBA" id="ARBA00022512"/>
    </source>
</evidence>
<keyword evidence="4" id="KW-0964">Secreted</keyword>
<dbReference type="STRING" id="1231657.A0A1Y1YPC3"/>
<dbReference type="Gene3D" id="3.20.20.80">
    <property type="entry name" value="Glycosidases"/>
    <property type="match status" value="1"/>
</dbReference>
<dbReference type="GO" id="GO:0005576">
    <property type="term" value="C:extracellular region"/>
    <property type="evidence" value="ECO:0007669"/>
    <property type="project" value="TreeGrafter"/>
</dbReference>
<dbReference type="GO" id="GO:0071555">
    <property type="term" value="P:cell wall organization"/>
    <property type="evidence" value="ECO:0007669"/>
    <property type="project" value="TreeGrafter"/>
</dbReference>
<evidence type="ECO:0000313" key="15">
    <source>
        <dbReference type="Proteomes" id="UP000193144"/>
    </source>
</evidence>
<evidence type="ECO:0000256" key="4">
    <source>
        <dbReference type="ARBA" id="ARBA00022525"/>
    </source>
</evidence>